<keyword evidence="2" id="KW-1185">Reference proteome</keyword>
<gene>
    <name evidence="1" type="ORF">HMPREF9429_00176</name>
</gene>
<dbReference type="STRING" id="706434.HMPREF9429_00176"/>
<sequence>MEDKVTCRILSQQRMAKLLQINDQLVEVSRRGTSGHKELIDSYISVGEALDRLIIAEAKIQEATL</sequence>
<dbReference type="EMBL" id="AECS01000007">
    <property type="protein sequence ID" value="EFQ04895.1"/>
    <property type="molecule type" value="Genomic_DNA"/>
</dbReference>
<evidence type="ECO:0000313" key="1">
    <source>
        <dbReference type="EMBL" id="EFQ04895.1"/>
    </source>
</evidence>
<dbReference type="Proteomes" id="UP000003195">
    <property type="component" value="Unassembled WGS sequence"/>
</dbReference>
<protein>
    <submittedName>
        <fullName evidence="1">Uncharacterized protein</fullName>
    </submittedName>
</protein>
<evidence type="ECO:0000313" key="2">
    <source>
        <dbReference type="Proteomes" id="UP000003195"/>
    </source>
</evidence>
<accession>E2Z9S0</accession>
<dbReference type="HOGENOM" id="CLU_2844762_0_0_9"/>
<proteinExistence type="predicted"/>
<dbReference type="AlphaFoldDB" id="E2Z9S0"/>
<comment type="caution">
    <text evidence="1">The sequence shown here is derived from an EMBL/GenBank/DDBJ whole genome shotgun (WGS) entry which is preliminary data.</text>
</comment>
<reference evidence="1 2" key="1">
    <citation type="submission" date="2010-08" db="EMBL/GenBank/DDBJ databases">
        <authorList>
            <person name="Weinstock G."/>
            <person name="Sodergren E."/>
            <person name="Clifton S."/>
            <person name="Fulton L."/>
            <person name="Fulton B."/>
            <person name="Courtney L."/>
            <person name="Fronick C."/>
            <person name="Harrison M."/>
            <person name="Strong C."/>
            <person name="Farmer C."/>
            <person name="Delahaunty K."/>
            <person name="Markovic C."/>
            <person name="Hall O."/>
            <person name="Minx P."/>
            <person name="Tomlinson C."/>
            <person name="Mitreva M."/>
            <person name="Hou S."/>
            <person name="Chen J."/>
            <person name="Wollam A."/>
            <person name="Pepin K.H."/>
            <person name="Johnson M."/>
            <person name="Bhonagiri V."/>
            <person name="Zhang X."/>
            <person name="Suruliraj S."/>
            <person name="Warren W."/>
            <person name="Chinwalla A."/>
            <person name="Mardis E.R."/>
            <person name="Wilson R.K."/>
        </authorList>
    </citation>
    <scope>NUCLEOTIDE SEQUENCE [LARGE SCALE GENOMIC DNA]</scope>
    <source>
        <strain evidence="1 2">F0359</strain>
    </source>
</reference>
<name>E2Z9S0_9FIRM</name>
<organism evidence="1 2">
    <name type="scientific">Megasphaera micronuciformis F0359</name>
    <dbReference type="NCBI Taxonomy" id="706434"/>
    <lineage>
        <taxon>Bacteria</taxon>
        <taxon>Bacillati</taxon>
        <taxon>Bacillota</taxon>
        <taxon>Negativicutes</taxon>
        <taxon>Veillonellales</taxon>
        <taxon>Veillonellaceae</taxon>
        <taxon>Megasphaera</taxon>
    </lineage>
</organism>
<dbReference type="RefSeq" id="WP_006940909.1">
    <property type="nucleotide sequence ID" value="NZ_GL538181.1"/>
</dbReference>